<feature type="domain" description="Aldehyde dehydrogenase" evidence="5">
    <location>
        <begin position="19"/>
        <end position="476"/>
    </location>
</feature>
<dbReference type="PANTHER" id="PTHR43353">
    <property type="entry name" value="SUCCINATE-SEMIALDEHYDE DEHYDROGENASE, MITOCHONDRIAL"/>
    <property type="match status" value="1"/>
</dbReference>
<evidence type="ECO:0000256" key="2">
    <source>
        <dbReference type="ARBA" id="ARBA00023002"/>
    </source>
</evidence>
<sequence length="483" mass="51961">MSQLLNLLAQKQTIIAGEWRSANDGRLSDINNPATGEIIGSVPFCGSAETEQAVEMAHSTHLKWKQTLAKERSQILRRWYELVLSNIDELAQILTLEQGKPLAEAKGEIQYAASFIEWYAEEAKRTYGEIVPSHKSDARILVSHQAIGVVGAITPWNFPAAMITRKCAPAFAAGCAVVLKPAPDTPFTALAFAKLAQQAGIPDGIFSVITGDAVAIGGVLTSHKLVKKISFTGSTPVGKLLMQQASNTVKKVSLELGGNAPFIVFDDADLDKAIDGYMIAKYRNAGQTCVCANRLYIQRGIYDLFLSKLEAKVEQLKMGNGLDDGVTIGPLINRAAAEKVERHIQDAISKGASLVTGSLQSSGNCFVAPAIIRDLHDDMLVAQEETFGPLASAFVFDSEEEVITRANNTDSGLAAYVYTQSLSRAFTMSEALEYGMVGVNEGLISTEVAPFGGIKESGLGREGARQGIDEYMETKYTLMGGIE</sequence>
<dbReference type="EMBL" id="CP061854">
    <property type="protein sequence ID" value="QOD57427.1"/>
    <property type="molecule type" value="Genomic_DNA"/>
</dbReference>
<dbReference type="PANTHER" id="PTHR43353:SF5">
    <property type="entry name" value="SUCCINATE-SEMIALDEHYDE DEHYDROGENASE, MITOCHONDRIAL"/>
    <property type="match status" value="1"/>
</dbReference>
<dbReference type="EMBL" id="AP018045">
    <property type="protein sequence ID" value="BAX53488.1"/>
    <property type="molecule type" value="Genomic_DNA"/>
</dbReference>
<evidence type="ECO:0000256" key="1">
    <source>
        <dbReference type="ARBA" id="ARBA00009986"/>
    </source>
</evidence>
<dbReference type="Gene3D" id="3.40.605.10">
    <property type="entry name" value="Aldehyde Dehydrogenase, Chain A, domain 1"/>
    <property type="match status" value="1"/>
</dbReference>
<dbReference type="InterPro" id="IPR015590">
    <property type="entry name" value="Aldehyde_DH_dom"/>
</dbReference>
<dbReference type="InterPro" id="IPR016163">
    <property type="entry name" value="Ald_DH_C"/>
</dbReference>
<dbReference type="InterPro" id="IPR016162">
    <property type="entry name" value="Ald_DH_N"/>
</dbReference>
<dbReference type="CDD" id="cd07103">
    <property type="entry name" value="ALDH_F5_SSADH_GabD"/>
    <property type="match status" value="1"/>
</dbReference>
<dbReference type="RefSeq" id="WP_086957007.1">
    <property type="nucleotide sequence ID" value="NZ_AP018045.1"/>
</dbReference>
<dbReference type="Gene3D" id="3.40.309.10">
    <property type="entry name" value="Aldehyde Dehydrogenase, Chain A, domain 2"/>
    <property type="match status" value="1"/>
</dbReference>
<dbReference type="Pfam" id="PF00171">
    <property type="entry name" value="Aldedh"/>
    <property type="match status" value="1"/>
</dbReference>
<feature type="active site" evidence="3">
    <location>
        <position position="255"/>
    </location>
</feature>
<dbReference type="Proteomes" id="UP000218676">
    <property type="component" value="Chromosome 1"/>
</dbReference>
<dbReference type="PROSITE" id="PS00070">
    <property type="entry name" value="ALDEHYDE_DEHYDR_CYS"/>
    <property type="match status" value="1"/>
</dbReference>
<proteinExistence type="inferred from homology"/>
<dbReference type="InterPro" id="IPR029510">
    <property type="entry name" value="Ald_DH_CS_GLU"/>
</dbReference>
<accession>A0A1V1V3Z3</accession>
<evidence type="ECO:0000313" key="9">
    <source>
        <dbReference type="Proteomes" id="UP000516656"/>
    </source>
</evidence>
<evidence type="ECO:0000259" key="5">
    <source>
        <dbReference type="Pfam" id="PF00171"/>
    </source>
</evidence>
<evidence type="ECO:0000256" key="3">
    <source>
        <dbReference type="PROSITE-ProRule" id="PRU10007"/>
    </source>
</evidence>
<dbReference type="Proteomes" id="UP000516656">
    <property type="component" value="Chromosome 1"/>
</dbReference>
<dbReference type="InterPro" id="IPR010102">
    <property type="entry name" value="Succ_semiAld_DH"/>
</dbReference>
<evidence type="ECO:0000256" key="4">
    <source>
        <dbReference type="RuleBase" id="RU003345"/>
    </source>
</evidence>
<gene>
    <name evidence="7" type="ORF">IC627_05620</name>
    <name evidence="6" type="ORF">PDPUS_1_02114</name>
</gene>
<protein>
    <submittedName>
        <fullName evidence="6">Glutarate-semialdehyde dehydrogenase DavD</fullName>
    </submittedName>
    <submittedName>
        <fullName evidence="7">NAD-dependent succinate-semialdehyde dehydrogenase</fullName>
    </submittedName>
</protein>
<dbReference type="NCBIfam" id="TIGR01780">
    <property type="entry name" value="SSADH"/>
    <property type="match status" value="1"/>
</dbReference>
<dbReference type="FunFam" id="3.40.309.10:FF:000004">
    <property type="entry name" value="Succinate-semialdehyde dehydrogenase I"/>
    <property type="match status" value="1"/>
</dbReference>
<reference evidence="8" key="2">
    <citation type="submission" date="2017-05" db="EMBL/GenBank/DDBJ databases">
        <title>Whole genome sequence of fish pathogenic bacteria, Photobacterium damselae subsp. piscicida, strain 91-197, isolated from hybrid striped bass (Morone sp.) in USA.</title>
        <authorList>
            <person name="Teru Y."/>
            <person name="Hikima J."/>
            <person name="Kono T."/>
            <person name="Sakai M."/>
            <person name="Takano T."/>
            <person name="Hawke J.P."/>
            <person name="Takeyama H."/>
            <person name="Aoki T."/>
        </authorList>
    </citation>
    <scope>NUCLEOTIDE SEQUENCE [LARGE SCALE GENOMIC DNA]</scope>
    <source>
        <strain evidence="8">91-197</strain>
    </source>
</reference>
<reference evidence="7 9" key="3">
    <citation type="submission" date="2020-09" db="EMBL/GenBank/DDBJ databases">
        <title>Complete, closed and curated genome sequences of Photobacterium damselae subsp. piscicida isolates from Australia indicate localised evolution and additional plasmid-borne pathogenicity mechanisms.</title>
        <authorList>
            <person name="Baseggio L."/>
            <person name="Silayeva O."/>
            <person name="Buller N."/>
            <person name="Landos M."/>
            <person name="Engelstaedter J."/>
            <person name="Barnes A.C."/>
        </authorList>
    </citation>
    <scope>NUCLEOTIDE SEQUENCE [LARGE SCALE GENOMIC DNA]</scope>
    <source>
        <strain evidence="7 9">AS-16-0540-1</strain>
    </source>
</reference>
<dbReference type="PROSITE" id="PS00687">
    <property type="entry name" value="ALDEHYDE_DEHYDR_GLU"/>
    <property type="match status" value="1"/>
</dbReference>
<dbReference type="InterPro" id="IPR050740">
    <property type="entry name" value="Aldehyde_DH_Superfamily"/>
</dbReference>
<dbReference type="InterPro" id="IPR016160">
    <property type="entry name" value="Ald_DH_CS_CYS"/>
</dbReference>
<dbReference type="GO" id="GO:0004777">
    <property type="term" value="F:succinate-semialdehyde dehydrogenase (NAD+) activity"/>
    <property type="evidence" value="ECO:0007669"/>
    <property type="project" value="TreeGrafter"/>
</dbReference>
<dbReference type="FunFam" id="3.40.605.10:FF:000005">
    <property type="entry name" value="Succinate-semialdehyde dehydrogenase I"/>
    <property type="match status" value="1"/>
</dbReference>
<name>A0A1V1V3Z3_PHODP</name>
<dbReference type="GO" id="GO:0009450">
    <property type="term" value="P:gamma-aminobutyric acid catabolic process"/>
    <property type="evidence" value="ECO:0007669"/>
    <property type="project" value="InterPro"/>
</dbReference>
<evidence type="ECO:0000313" key="6">
    <source>
        <dbReference type="EMBL" id="BAX53488.1"/>
    </source>
</evidence>
<dbReference type="SUPFAM" id="SSF53720">
    <property type="entry name" value="ALDH-like"/>
    <property type="match status" value="1"/>
</dbReference>
<dbReference type="InterPro" id="IPR016161">
    <property type="entry name" value="Ald_DH/histidinol_DH"/>
</dbReference>
<evidence type="ECO:0000313" key="8">
    <source>
        <dbReference type="Proteomes" id="UP000218676"/>
    </source>
</evidence>
<dbReference type="AlphaFoldDB" id="A0A1V1V3Z3"/>
<evidence type="ECO:0000313" key="7">
    <source>
        <dbReference type="EMBL" id="QOD57427.1"/>
    </source>
</evidence>
<keyword evidence="2 4" id="KW-0560">Oxidoreductase</keyword>
<organism evidence="7 9">
    <name type="scientific">Photobacterium damsela subsp. piscicida</name>
    <name type="common">Pasteurella piscicida</name>
    <dbReference type="NCBI Taxonomy" id="38294"/>
    <lineage>
        <taxon>Bacteria</taxon>
        <taxon>Pseudomonadati</taxon>
        <taxon>Pseudomonadota</taxon>
        <taxon>Gammaproteobacteria</taxon>
        <taxon>Vibrionales</taxon>
        <taxon>Vibrionaceae</taxon>
        <taxon>Photobacterium</taxon>
    </lineage>
</organism>
<dbReference type="GO" id="GO:0005829">
    <property type="term" value="C:cytosol"/>
    <property type="evidence" value="ECO:0007669"/>
    <property type="project" value="TreeGrafter"/>
</dbReference>
<comment type="similarity">
    <text evidence="1 4">Belongs to the aldehyde dehydrogenase family.</text>
</comment>
<reference evidence="6" key="1">
    <citation type="journal article" date="2017" name="Genome Announc.">
        <title>Whole-Genome Sequence of Photobacterium damselae subsp. piscicida Strain 91-197, Isolated from Hybrid Striped Bass (Morone sp.) in the United States.</title>
        <authorList>
            <person name="Teru Y."/>
            <person name="Hikima J."/>
            <person name="Kono T."/>
            <person name="Sakai M."/>
            <person name="Takano T."/>
            <person name="Hawke J.P."/>
            <person name="Takeyama H."/>
            <person name="Aoki T."/>
        </authorList>
    </citation>
    <scope>NUCLEOTIDE SEQUENCE</scope>
    <source>
        <strain evidence="6">91-197</strain>
    </source>
</reference>